<dbReference type="Proteomes" id="UP001497516">
    <property type="component" value="Chromosome 8"/>
</dbReference>
<protein>
    <recommendedName>
        <fullName evidence="5">F-box domain-containing protein</fullName>
    </recommendedName>
</protein>
<evidence type="ECO:0000313" key="4">
    <source>
        <dbReference type="Proteomes" id="UP001497516"/>
    </source>
</evidence>
<dbReference type="SUPFAM" id="SSF81383">
    <property type="entry name" value="F-box domain"/>
    <property type="match status" value="1"/>
</dbReference>
<evidence type="ECO:0000313" key="3">
    <source>
        <dbReference type="EMBL" id="CAL1408453.1"/>
    </source>
</evidence>
<keyword evidence="4" id="KW-1185">Reference proteome</keyword>
<dbReference type="AlphaFoldDB" id="A0AAV2GCJ5"/>
<dbReference type="InterPro" id="IPR032675">
    <property type="entry name" value="LRR_dom_sf"/>
</dbReference>
<proteinExistence type="predicted"/>
<gene>
    <name evidence="3" type="ORF">LTRI10_LOCUS48044</name>
</gene>
<reference evidence="3 4" key="1">
    <citation type="submission" date="2024-04" db="EMBL/GenBank/DDBJ databases">
        <authorList>
            <person name="Fracassetti M."/>
        </authorList>
    </citation>
    <scope>NUCLEOTIDE SEQUENCE [LARGE SCALE GENOMIC DNA]</scope>
</reference>
<dbReference type="Gene3D" id="3.80.10.10">
    <property type="entry name" value="Ribonuclease Inhibitor"/>
    <property type="match status" value="1"/>
</dbReference>
<dbReference type="Pfam" id="PF24758">
    <property type="entry name" value="LRR_At5g56370"/>
    <property type="match status" value="1"/>
</dbReference>
<dbReference type="PANTHER" id="PTHR31639:SF310">
    <property type="entry name" value="F-BOX DOMAIN-CONTAINING PROTEIN"/>
    <property type="match status" value="1"/>
</dbReference>
<dbReference type="InterPro" id="IPR001810">
    <property type="entry name" value="F-box_dom"/>
</dbReference>
<evidence type="ECO:0008006" key="5">
    <source>
        <dbReference type="Google" id="ProtNLM"/>
    </source>
</evidence>
<feature type="domain" description="F-box/LRR-repeat protein 15/At3g58940/PEG3-like LRR" evidence="2">
    <location>
        <begin position="111"/>
        <end position="238"/>
    </location>
</feature>
<sequence>MDLITPVCDDRITILPADVIHRILLFLPLKAAARTALLSTQWRSHWRRIPQLVFFNDFRIAPNDESMMKTLIFNICRVLLLHDGPIEKFTLAVPGLRSAPCESEIGQIILHLSNRDVKTFQLVFYVRDNQVYKLHSALFSCHQLNALDLRYCEFRQPSWFVGFGKLNILHMCQVILPTDFFENFLGKCPNLQTLLVKDCVGPSNIEVVAPRLQIFTFYGYLLQICFKHAPLLQSLVIDLHVRGQGVEKPVVDTAALFASLPALQQFRLDFQLLQYFAPGNHVSAPIRLPAPLHRIQSVNIRSVDLGSWEKAFAFACLIMSFPNLLYLTIQLEASQQN</sequence>
<organism evidence="3 4">
    <name type="scientific">Linum trigynum</name>
    <dbReference type="NCBI Taxonomy" id="586398"/>
    <lineage>
        <taxon>Eukaryota</taxon>
        <taxon>Viridiplantae</taxon>
        <taxon>Streptophyta</taxon>
        <taxon>Embryophyta</taxon>
        <taxon>Tracheophyta</taxon>
        <taxon>Spermatophyta</taxon>
        <taxon>Magnoliopsida</taxon>
        <taxon>eudicotyledons</taxon>
        <taxon>Gunneridae</taxon>
        <taxon>Pentapetalae</taxon>
        <taxon>rosids</taxon>
        <taxon>fabids</taxon>
        <taxon>Malpighiales</taxon>
        <taxon>Linaceae</taxon>
        <taxon>Linum</taxon>
    </lineage>
</organism>
<evidence type="ECO:0000259" key="2">
    <source>
        <dbReference type="Pfam" id="PF24758"/>
    </source>
</evidence>
<dbReference type="InterPro" id="IPR055411">
    <property type="entry name" value="LRR_FXL15/At3g58940/PEG3-like"/>
</dbReference>
<dbReference type="Pfam" id="PF00646">
    <property type="entry name" value="F-box"/>
    <property type="match status" value="1"/>
</dbReference>
<evidence type="ECO:0000259" key="1">
    <source>
        <dbReference type="Pfam" id="PF00646"/>
    </source>
</evidence>
<dbReference type="EMBL" id="OZ034821">
    <property type="protein sequence ID" value="CAL1408453.1"/>
    <property type="molecule type" value="Genomic_DNA"/>
</dbReference>
<name>A0AAV2GCJ5_9ROSI</name>
<feature type="domain" description="F-box" evidence="1">
    <location>
        <begin position="13"/>
        <end position="48"/>
    </location>
</feature>
<accession>A0AAV2GCJ5</accession>
<dbReference type="SUPFAM" id="SSF52047">
    <property type="entry name" value="RNI-like"/>
    <property type="match status" value="1"/>
</dbReference>
<dbReference type="InterPro" id="IPR036047">
    <property type="entry name" value="F-box-like_dom_sf"/>
</dbReference>
<dbReference type="PANTHER" id="PTHR31639">
    <property type="entry name" value="F-BOX PROTEIN-LIKE"/>
    <property type="match status" value="1"/>
</dbReference>